<protein>
    <submittedName>
        <fullName evidence="1">Uncharacterized protein</fullName>
    </submittedName>
</protein>
<dbReference type="Proteomes" id="UP000765509">
    <property type="component" value="Unassembled WGS sequence"/>
</dbReference>
<dbReference type="EMBL" id="AVOT02042972">
    <property type="protein sequence ID" value="MBW0538398.1"/>
    <property type="molecule type" value="Genomic_DNA"/>
</dbReference>
<dbReference type="AlphaFoldDB" id="A0A9Q3FE44"/>
<gene>
    <name evidence="1" type="ORF">O181_078113</name>
</gene>
<comment type="caution">
    <text evidence="1">The sequence shown here is derived from an EMBL/GenBank/DDBJ whole genome shotgun (WGS) entry which is preliminary data.</text>
</comment>
<organism evidence="1 2">
    <name type="scientific">Austropuccinia psidii MF-1</name>
    <dbReference type="NCBI Taxonomy" id="1389203"/>
    <lineage>
        <taxon>Eukaryota</taxon>
        <taxon>Fungi</taxon>
        <taxon>Dikarya</taxon>
        <taxon>Basidiomycota</taxon>
        <taxon>Pucciniomycotina</taxon>
        <taxon>Pucciniomycetes</taxon>
        <taxon>Pucciniales</taxon>
        <taxon>Sphaerophragmiaceae</taxon>
        <taxon>Austropuccinia</taxon>
    </lineage>
</organism>
<proteinExistence type="predicted"/>
<name>A0A9Q3FE44_9BASI</name>
<sequence>MLEDGKITKSHNVVFNEDKFPKPPEVHGLCNDLTLNSENEVETIFTKHHDNNCNVTEELTHHIEACDSECHSIRSDSSLTIKPNKPGWDYRVTPNQAPKHVTAEINESNILTTKRRENSAITSSIKNLTTWKEAMSHPDKLL</sequence>
<dbReference type="OrthoDB" id="3243429at2759"/>
<evidence type="ECO:0000313" key="1">
    <source>
        <dbReference type="EMBL" id="MBW0538398.1"/>
    </source>
</evidence>
<keyword evidence="2" id="KW-1185">Reference proteome</keyword>
<reference evidence="1" key="1">
    <citation type="submission" date="2021-03" db="EMBL/GenBank/DDBJ databases">
        <title>Draft genome sequence of rust myrtle Austropuccinia psidii MF-1, a brazilian biotype.</title>
        <authorList>
            <person name="Quecine M.C."/>
            <person name="Pachon D.M.R."/>
            <person name="Bonatelli M.L."/>
            <person name="Correr F.H."/>
            <person name="Franceschini L.M."/>
            <person name="Leite T.F."/>
            <person name="Margarido G.R.A."/>
            <person name="Almeida C.A."/>
            <person name="Ferrarezi J.A."/>
            <person name="Labate C.A."/>
        </authorList>
    </citation>
    <scope>NUCLEOTIDE SEQUENCE</scope>
    <source>
        <strain evidence="1">MF-1</strain>
    </source>
</reference>
<evidence type="ECO:0000313" key="2">
    <source>
        <dbReference type="Proteomes" id="UP000765509"/>
    </source>
</evidence>
<accession>A0A9Q3FE44</accession>